<dbReference type="InterPro" id="IPR002295">
    <property type="entry name" value="N4/N6-MTase_EcoPI_Mod-like"/>
</dbReference>
<accession>A0ABT6XA57</accession>
<dbReference type="GO" id="GO:0032259">
    <property type="term" value="P:methylation"/>
    <property type="evidence" value="ECO:0007669"/>
    <property type="project" value="UniProtKB-KW"/>
</dbReference>
<dbReference type="PIRSF" id="PIRSF015855">
    <property type="entry name" value="TypeIII_Mtase_mKpnI"/>
    <property type="match status" value="1"/>
</dbReference>
<reference evidence="8" key="1">
    <citation type="submission" date="2023-05" db="EMBL/GenBank/DDBJ databases">
        <title>Limnohabitans sp. strain HM2-2 Genome sequencing and assembly.</title>
        <authorList>
            <person name="Jung Y."/>
        </authorList>
    </citation>
    <scope>NUCLEOTIDE SEQUENCE</scope>
    <source>
        <strain evidence="8">HM2-2</strain>
    </source>
</reference>
<name>A0ABT6XA57_9BURK</name>
<evidence type="ECO:0000256" key="2">
    <source>
        <dbReference type="ARBA" id="ARBA00011900"/>
    </source>
</evidence>
<evidence type="ECO:0000313" key="8">
    <source>
        <dbReference type="EMBL" id="MDI9235004.1"/>
    </source>
</evidence>
<evidence type="ECO:0000256" key="6">
    <source>
        <dbReference type="ARBA" id="ARBA00047942"/>
    </source>
</evidence>
<dbReference type="RefSeq" id="WP_283225339.1">
    <property type="nucleotide sequence ID" value="NZ_JASGBH010000011.1"/>
</dbReference>
<dbReference type="Gene3D" id="3.40.50.150">
    <property type="entry name" value="Vaccinia Virus protein VP39"/>
    <property type="match status" value="1"/>
</dbReference>
<dbReference type="InterPro" id="IPR002941">
    <property type="entry name" value="DNA_methylase_N4/N6"/>
</dbReference>
<evidence type="ECO:0000256" key="4">
    <source>
        <dbReference type="ARBA" id="ARBA00022679"/>
    </source>
</evidence>
<sequence length="595" mass="67514">MPTLHWVGKNKVVNHHHDVPFRLLDKQYSFKANEGTPANSMNNRIIHGDNLESLKSLLPEFEGKVNCIYIDPPYNTGNEGWVYNDNVNDPKIKKWLGQVVGKEGEDLSRHDKWLCMMYPRLKLLHRLLAKNGVLFLQLNDDELHYAKVLMDEIFGRDSYINEVCVKMKLTAGASGGGEDKRLKKNIENVLIYAKDRTGDGGFEKFNDVYDEEDLFEIIEDMESEGKSWKYTSVLLNKGDFIEERIVLDGAGEEIKVKKYKNVKRTTVNSLVKGGVEREDAYLDNYSWIFSDTNAQTSIRTRIMDEFESLADDELLIAEYVPRSGRDKGTVVQHYYISPTIRRVIWLKDTAVKRGKKIVKLEKAGTYWDGFPLNNLTKEGGIQFPSGKKPVLLIDKILRLATTKNSIVLDSFAGSGTTAHAVLNLNAQDGGSRRFIMCEMMDYAETITAERIRRVINGYAEGNKVVAGTGGGFDFLKVGEALFKEDRNLNEAVGAEAIRGYVAYTEKIPTEKRLGTENSVSPYALGSTNSALCVFYYEKDRVTTLDIDFLGQLKIKGLLSRPEQFVIYADKCALDKDFLYKHGITFKRIPRDITRF</sequence>
<dbReference type="SUPFAM" id="SSF53335">
    <property type="entry name" value="S-adenosyl-L-methionine-dependent methyltransferases"/>
    <property type="match status" value="1"/>
</dbReference>
<dbReference type="PROSITE" id="PS00092">
    <property type="entry name" value="N6_MTASE"/>
    <property type="match status" value="1"/>
</dbReference>
<evidence type="ECO:0000259" key="7">
    <source>
        <dbReference type="Pfam" id="PF01555"/>
    </source>
</evidence>
<dbReference type="GO" id="GO:0008168">
    <property type="term" value="F:methyltransferase activity"/>
    <property type="evidence" value="ECO:0007669"/>
    <property type="project" value="UniProtKB-KW"/>
</dbReference>
<dbReference type="PRINTS" id="PR00506">
    <property type="entry name" value="D21N6MTFRASE"/>
</dbReference>
<dbReference type="InterPro" id="IPR029063">
    <property type="entry name" value="SAM-dependent_MTases_sf"/>
</dbReference>
<evidence type="ECO:0000313" key="9">
    <source>
        <dbReference type="Proteomes" id="UP001431902"/>
    </source>
</evidence>
<protein>
    <recommendedName>
        <fullName evidence="2">site-specific DNA-methyltransferase (adenine-specific)</fullName>
        <ecNumber evidence="2">2.1.1.72</ecNumber>
    </recommendedName>
</protein>
<evidence type="ECO:0000256" key="1">
    <source>
        <dbReference type="ARBA" id="ARBA00006594"/>
    </source>
</evidence>
<dbReference type="EC" id="2.1.1.72" evidence="2"/>
<dbReference type="InterPro" id="IPR002052">
    <property type="entry name" value="DNA_methylase_N6_adenine_CS"/>
</dbReference>
<keyword evidence="9" id="KW-1185">Reference proteome</keyword>
<evidence type="ECO:0000256" key="5">
    <source>
        <dbReference type="ARBA" id="ARBA00022691"/>
    </source>
</evidence>
<dbReference type="Proteomes" id="UP001431902">
    <property type="component" value="Unassembled WGS sequence"/>
</dbReference>
<gene>
    <name evidence="8" type="ORF">QLQ16_14285</name>
</gene>
<proteinExistence type="inferred from homology"/>
<dbReference type="Pfam" id="PF01555">
    <property type="entry name" value="N6_N4_Mtase"/>
    <property type="match status" value="1"/>
</dbReference>
<feature type="domain" description="DNA methylase N-4/N-6" evidence="7">
    <location>
        <begin position="65"/>
        <end position="446"/>
    </location>
</feature>
<dbReference type="EMBL" id="JASGBH010000011">
    <property type="protein sequence ID" value="MDI9235004.1"/>
    <property type="molecule type" value="Genomic_DNA"/>
</dbReference>
<keyword evidence="5" id="KW-0949">S-adenosyl-L-methionine</keyword>
<organism evidence="8 9">
    <name type="scientific">Limnohabitans lacus</name>
    <dbReference type="NCBI Taxonomy" id="3045173"/>
    <lineage>
        <taxon>Bacteria</taxon>
        <taxon>Pseudomonadati</taxon>
        <taxon>Pseudomonadota</taxon>
        <taxon>Betaproteobacteria</taxon>
        <taxon>Burkholderiales</taxon>
        <taxon>Comamonadaceae</taxon>
        <taxon>Limnohabitans</taxon>
    </lineage>
</organism>
<keyword evidence="3 8" id="KW-0489">Methyltransferase</keyword>
<comment type="similarity">
    <text evidence="1">Belongs to the N(4)/N(6)-methyltransferase family.</text>
</comment>
<comment type="caution">
    <text evidence="8">The sequence shown here is derived from an EMBL/GenBank/DDBJ whole genome shotgun (WGS) entry which is preliminary data.</text>
</comment>
<comment type="catalytic activity">
    <reaction evidence="6">
        <text>a 2'-deoxyadenosine in DNA + S-adenosyl-L-methionine = an N(6)-methyl-2'-deoxyadenosine in DNA + S-adenosyl-L-homocysteine + H(+)</text>
        <dbReference type="Rhea" id="RHEA:15197"/>
        <dbReference type="Rhea" id="RHEA-COMP:12418"/>
        <dbReference type="Rhea" id="RHEA-COMP:12419"/>
        <dbReference type="ChEBI" id="CHEBI:15378"/>
        <dbReference type="ChEBI" id="CHEBI:57856"/>
        <dbReference type="ChEBI" id="CHEBI:59789"/>
        <dbReference type="ChEBI" id="CHEBI:90615"/>
        <dbReference type="ChEBI" id="CHEBI:90616"/>
        <dbReference type="EC" id="2.1.1.72"/>
    </reaction>
</comment>
<keyword evidence="4 8" id="KW-0808">Transferase</keyword>
<evidence type="ECO:0000256" key="3">
    <source>
        <dbReference type="ARBA" id="ARBA00022603"/>
    </source>
</evidence>